<reference evidence="1" key="1">
    <citation type="journal article" name="Emerg. Infect. Dis.">
        <title>Two cases of a newly characterized neisseria species.</title>
        <authorList>
            <person name="Mustapha M."/>
            <person name="Lemos A.P.S."/>
            <person name="Harrison L.H."/>
            <person name="Vantyne D."/>
            <person name="Sacchi C.T."/>
        </authorList>
    </citation>
    <scope>NUCLEOTIDE SEQUENCE</scope>
    <source>
        <strain evidence="1">N.95.16</strain>
    </source>
</reference>
<dbReference type="Proteomes" id="UP000486297">
    <property type="component" value="Unassembled WGS sequence"/>
</dbReference>
<proteinExistence type="predicted"/>
<sequence>MALAILGYFVFQTDTVPFSSYDRTNSWRHPTQNTVGGGLSPVQYTGRENETISIAAELRPEITGGDTSLALLRQMADEGKPYNLIMGNGDVLGAFVVTSIKESRKELMWDGKARSISFTMELKKVSDSPLGMYGTALTAAVSTVRQMVGI</sequence>
<dbReference type="RefSeq" id="WP_095502344.1">
    <property type="nucleotide sequence ID" value="NZ_CP046027.1"/>
</dbReference>
<dbReference type="Pfam" id="PF06995">
    <property type="entry name" value="Phage_P2_GpU"/>
    <property type="match status" value="1"/>
</dbReference>
<comment type="caution">
    <text evidence="1">The sequence shown here is derived from an EMBL/GenBank/DDBJ whole genome shotgun (WGS) entry which is preliminary data.</text>
</comment>
<name>A0A5Q3RXX3_9NEIS</name>
<accession>A0A5Q3RXX3</accession>
<evidence type="ECO:0000313" key="1">
    <source>
        <dbReference type="EMBL" id="MRN37214.1"/>
    </source>
</evidence>
<gene>
    <name evidence="1" type="ORF">GJU80_01500</name>
</gene>
<evidence type="ECO:0000313" key="2">
    <source>
        <dbReference type="Proteomes" id="UP000486297"/>
    </source>
</evidence>
<keyword evidence="2" id="KW-1185">Reference proteome</keyword>
<dbReference type="EMBL" id="WJXO01000001">
    <property type="protein sequence ID" value="MRN37214.1"/>
    <property type="molecule type" value="Genomic_DNA"/>
</dbReference>
<dbReference type="InterPro" id="IPR009734">
    <property type="entry name" value="Myoviridae_GpU"/>
</dbReference>
<protein>
    <submittedName>
        <fullName evidence="1">Uncharacterized protein</fullName>
    </submittedName>
</protein>
<organism evidence="1 2">
    <name type="scientific">Neisseria brasiliensis</name>
    <dbReference type="NCBI Taxonomy" id="2666100"/>
    <lineage>
        <taxon>Bacteria</taxon>
        <taxon>Pseudomonadati</taxon>
        <taxon>Pseudomonadota</taxon>
        <taxon>Betaproteobacteria</taxon>
        <taxon>Neisseriales</taxon>
        <taxon>Neisseriaceae</taxon>
        <taxon>Neisseria</taxon>
    </lineage>
</organism>
<dbReference type="AlphaFoldDB" id="A0A5Q3RXX3"/>